<evidence type="ECO:0000259" key="6">
    <source>
        <dbReference type="PROSITE" id="PS50106"/>
    </source>
</evidence>
<comment type="caution">
    <text evidence="7">The sequence shown here is derived from an EMBL/GenBank/DDBJ whole genome shotgun (WGS) entry which is preliminary data.</text>
</comment>
<keyword evidence="5" id="KW-1133">Transmembrane helix</keyword>
<evidence type="ECO:0000256" key="2">
    <source>
        <dbReference type="ARBA" id="ARBA00022670"/>
    </source>
</evidence>
<dbReference type="AlphaFoldDB" id="A0A1Z5J8K5"/>
<proteinExistence type="inferred from homology"/>
<dbReference type="OrthoDB" id="4217619at2759"/>
<dbReference type="InParanoid" id="A0A1Z5J8K5"/>
<dbReference type="PANTHER" id="PTHR22939:SF129">
    <property type="entry name" value="SERINE PROTEASE HTRA2, MITOCHONDRIAL"/>
    <property type="match status" value="1"/>
</dbReference>
<evidence type="ECO:0000313" key="8">
    <source>
        <dbReference type="Proteomes" id="UP000198406"/>
    </source>
</evidence>
<dbReference type="InterPro" id="IPR036034">
    <property type="entry name" value="PDZ_sf"/>
</dbReference>
<dbReference type="Proteomes" id="UP000198406">
    <property type="component" value="Unassembled WGS sequence"/>
</dbReference>
<dbReference type="Pfam" id="PF13180">
    <property type="entry name" value="PDZ_2"/>
    <property type="match status" value="1"/>
</dbReference>
<name>A0A1Z5J8K5_FISSO</name>
<feature type="domain" description="PDZ" evidence="6">
    <location>
        <begin position="475"/>
        <end position="576"/>
    </location>
</feature>
<dbReference type="EMBL" id="BDSP01000016">
    <property type="protein sequence ID" value="GAX10101.1"/>
    <property type="molecule type" value="Genomic_DNA"/>
</dbReference>
<dbReference type="InterPro" id="IPR001478">
    <property type="entry name" value="PDZ"/>
</dbReference>
<feature type="transmembrane region" description="Helical" evidence="5">
    <location>
        <begin position="191"/>
        <end position="210"/>
    </location>
</feature>
<evidence type="ECO:0000256" key="3">
    <source>
        <dbReference type="ARBA" id="ARBA00022801"/>
    </source>
</evidence>
<dbReference type="PANTHER" id="PTHR22939">
    <property type="entry name" value="SERINE PROTEASE FAMILY S1C HTRA-RELATED"/>
    <property type="match status" value="1"/>
</dbReference>
<dbReference type="GO" id="GO:0004252">
    <property type="term" value="F:serine-type endopeptidase activity"/>
    <property type="evidence" value="ECO:0007669"/>
    <property type="project" value="InterPro"/>
</dbReference>
<dbReference type="Pfam" id="PF13365">
    <property type="entry name" value="Trypsin_2"/>
    <property type="match status" value="1"/>
</dbReference>
<evidence type="ECO:0000256" key="5">
    <source>
        <dbReference type="SAM" id="Phobius"/>
    </source>
</evidence>
<comment type="similarity">
    <text evidence="1">Belongs to the peptidase S1C family.</text>
</comment>
<feature type="region of interest" description="Disordered" evidence="4">
    <location>
        <begin position="217"/>
        <end position="252"/>
    </location>
</feature>
<organism evidence="7 8">
    <name type="scientific">Fistulifera solaris</name>
    <name type="common">Oleaginous diatom</name>
    <dbReference type="NCBI Taxonomy" id="1519565"/>
    <lineage>
        <taxon>Eukaryota</taxon>
        <taxon>Sar</taxon>
        <taxon>Stramenopiles</taxon>
        <taxon>Ochrophyta</taxon>
        <taxon>Bacillariophyta</taxon>
        <taxon>Bacillariophyceae</taxon>
        <taxon>Bacillariophycidae</taxon>
        <taxon>Naviculales</taxon>
        <taxon>Naviculaceae</taxon>
        <taxon>Fistulifera</taxon>
    </lineage>
</organism>
<feature type="transmembrane region" description="Helical" evidence="5">
    <location>
        <begin position="6"/>
        <end position="29"/>
    </location>
</feature>
<keyword evidence="5" id="KW-0472">Membrane</keyword>
<dbReference type="InterPro" id="IPR009003">
    <property type="entry name" value="Peptidase_S1_PA"/>
</dbReference>
<accession>A0A1Z5J8K5</accession>
<dbReference type="PROSITE" id="PS50106">
    <property type="entry name" value="PDZ"/>
    <property type="match status" value="1"/>
</dbReference>
<keyword evidence="8" id="KW-1185">Reference proteome</keyword>
<protein>
    <recommendedName>
        <fullName evidence="6">PDZ domain-containing protein</fullName>
    </recommendedName>
</protein>
<dbReference type="PRINTS" id="PR00834">
    <property type="entry name" value="PROTEASES2C"/>
</dbReference>
<gene>
    <name evidence="7" type="ORF">FisN_3Lh287</name>
</gene>
<dbReference type="SUPFAM" id="SSF50156">
    <property type="entry name" value="PDZ domain-like"/>
    <property type="match status" value="1"/>
</dbReference>
<feature type="compositionally biased region" description="Polar residues" evidence="4">
    <location>
        <begin position="239"/>
        <end position="252"/>
    </location>
</feature>
<dbReference type="Gene3D" id="2.30.42.10">
    <property type="match status" value="1"/>
</dbReference>
<evidence type="ECO:0000256" key="4">
    <source>
        <dbReference type="SAM" id="MobiDB-lite"/>
    </source>
</evidence>
<sequence length="626" mass="68677">MSTTLFAILSIYFNVVGLIVIEGWSAPIVKKAPSQFIKSRRLNPKSIVRNSKDRNGPGGDDFSDIVNRSLTDFNSSSSVVDAIILNATLGDDLNDEQLRRQTIPSRTDGYDAKSGTHKKPRRLFQRIFFKRENEGDVPVVNTIEEFPARNLPVQSEDKDEGLKIIASETETVLPIPDGSKRAAKKRNRRRLSIFRIIQLSTLAAALYVFVVDDLQSRKEPTRPPMQSATLPLRIGAGQPGSSSRSESDNVADQNAQFDDLPAAQGQRLPLNFVTQAVRKVGPAVVRIDTETNLLQDDDAFNGPVQQGQGSGLIFSKDGFILTNAHVVDDAHKVTVTLTNGRVYEAVVKGSDPIVDIAVLQIVSADKNEELPMAKLGNSDMLNVGQIVVAVGSPGGLDNTVTMGIVSGLERSSAVVGIPHKKVDYIQTDAAINPGNSGGPLVDVETGDVIGINAAIRAHMEGTSFSIPINRVREIMYELAQGREVQHGYLGISLATCTPDWARQNNAKLEAEQFRIPEVHGALVHKVFPRTPAEKGGLRASDVIIKVGEKDVLSSDDARRFIDRAAVGETLLITVIREKQQIEISVQPVDLATRLRECRADRHQRLLQERLRFQELGPFRSMERLFQ</sequence>
<dbReference type="SUPFAM" id="SSF50494">
    <property type="entry name" value="Trypsin-like serine proteases"/>
    <property type="match status" value="1"/>
</dbReference>
<dbReference type="SMART" id="SM00228">
    <property type="entry name" value="PDZ"/>
    <property type="match status" value="1"/>
</dbReference>
<dbReference type="Gene3D" id="2.40.10.120">
    <property type="match status" value="1"/>
</dbReference>
<keyword evidence="5" id="KW-0812">Transmembrane</keyword>
<dbReference type="GO" id="GO:0006508">
    <property type="term" value="P:proteolysis"/>
    <property type="evidence" value="ECO:0007669"/>
    <property type="project" value="UniProtKB-KW"/>
</dbReference>
<reference evidence="7 8" key="1">
    <citation type="journal article" date="2015" name="Plant Cell">
        <title>Oil accumulation by the oleaginous diatom Fistulifera solaris as revealed by the genome and transcriptome.</title>
        <authorList>
            <person name="Tanaka T."/>
            <person name="Maeda Y."/>
            <person name="Veluchamy A."/>
            <person name="Tanaka M."/>
            <person name="Abida H."/>
            <person name="Marechal E."/>
            <person name="Bowler C."/>
            <person name="Muto M."/>
            <person name="Sunaga Y."/>
            <person name="Tanaka M."/>
            <person name="Yoshino T."/>
            <person name="Taniguchi T."/>
            <person name="Fukuda Y."/>
            <person name="Nemoto M."/>
            <person name="Matsumoto M."/>
            <person name="Wong P.S."/>
            <person name="Aburatani S."/>
            <person name="Fujibuchi W."/>
        </authorList>
    </citation>
    <scope>NUCLEOTIDE SEQUENCE [LARGE SCALE GENOMIC DNA]</scope>
    <source>
        <strain evidence="7 8">JPCC DA0580</strain>
    </source>
</reference>
<evidence type="ECO:0000256" key="1">
    <source>
        <dbReference type="ARBA" id="ARBA00010541"/>
    </source>
</evidence>
<keyword evidence="3" id="KW-0378">Hydrolase</keyword>
<evidence type="ECO:0000313" key="7">
    <source>
        <dbReference type="EMBL" id="GAX10101.1"/>
    </source>
</evidence>
<dbReference type="InterPro" id="IPR001940">
    <property type="entry name" value="Peptidase_S1C"/>
</dbReference>
<keyword evidence="2" id="KW-0645">Protease</keyword>